<evidence type="ECO:0000256" key="8">
    <source>
        <dbReference type="ARBA" id="ARBA00023136"/>
    </source>
</evidence>
<feature type="transmembrane region" description="Helical" evidence="9">
    <location>
        <begin position="226"/>
        <end position="244"/>
    </location>
</feature>
<comment type="subcellular location">
    <subcellularLocation>
        <location evidence="1">Membrane</location>
        <topology evidence="1">Multi-pass membrane protein</topology>
    </subcellularLocation>
</comment>
<dbReference type="CDD" id="cd01610">
    <property type="entry name" value="PAP2_like"/>
    <property type="match status" value="1"/>
</dbReference>
<comment type="similarity">
    <text evidence="2">Belongs to the sphingomyelin synthase family.</text>
</comment>
<dbReference type="PANTHER" id="PTHR21290">
    <property type="entry name" value="SPHINGOMYELIN SYNTHETASE"/>
    <property type="match status" value="1"/>
</dbReference>
<dbReference type="EMBL" id="CAJFCV020000003">
    <property type="protein sequence ID" value="CAG9108898.1"/>
    <property type="molecule type" value="Genomic_DNA"/>
</dbReference>
<evidence type="ECO:0000259" key="10">
    <source>
        <dbReference type="Pfam" id="PF14360"/>
    </source>
</evidence>
<proteinExistence type="inferred from homology"/>
<evidence type="ECO:0000256" key="4">
    <source>
        <dbReference type="ARBA" id="ARBA00022692"/>
    </source>
</evidence>
<dbReference type="EMBL" id="CAJFDI010000003">
    <property type="protein sequence ID" value="CAD5221929.1"/>
    <property type="molecule type" value="Genomic_DNA"/>
</dbReference>
<dbReference type="PANTHER" id="PTHR21290:SF34">
    <property type="entry name" value="PHOSPHATIDYLCHOLINE:CERAMIDE CHOLINEPHOSPHOTRANSFERASE 3-RELATED"/>
    <property type="match status" value="1"/>
</dbReference>
<dbReference type="InterPro" id="IPR025749">
    <property type="entry name" value="Sphingomyelin_synth-like_dom"/>
</dbReference>
<evidence type="ECO:0000256" key="2">
    <source>
        <dbReference type="ARBA" id="ARBA00005441"/>
    </source>
</evidence>
<keyword evidence="7" id="KW-0443">Lipid metabolism</keyword>
<accession>A0A1I7SSS4</accession>
<evidence type="ECO:0000256" key="6">
    <source>
        <dbReference type="ARBA" id="ARBA00022989"/>
    </source>
</evidence>
<dbReference type="eggNOG" id="KOG3058">
    <property type="taxonomic scope" value="Eukaryota"/>
</dbReference>
<name>A0A1I7SSS4_BURXY</name>
<protein>
    <submittedName>
        <fullName evidence="11">(pine wood nematode) hypothetical protein</fullName>
    </submittedName>
    <submittedName>
        <fullName evidence="14">PAP2_C domain-containing protein</fullName>
    </submittedName>
</protein>
<keyword evidence="3" id="KW-0808">Transferase</keyword>
<evidence type="ECO:0000313" key="12">
    <source>
        <dbReference type="Proteomes" id="UP000095284"/>
    </source>
</evidence>
<dbReference type="GO" id="GO:0000139">
    <property type="term" value="C:Golgi membrane"/>
    <property type="evidence" value="ECO:0007669"/>
    <property type="project" value="TreeGrafter"/>
</dbReference>
<dbReference type="Proteomes" id="UP000659654">
    <property type="component" value="Unassembled WGS sequence"/>
</dbReference>
<evidence type="ECO:0000256" key="5">
    <source>
        <dbReference type="ARBA" id="ARBA00022919"/>
    </source>
</evidence>
<dbReference type="SMR" id="A0A1I7SSS4"/>
<dbReference type="GO" id="GO:0005886">
    <property type="term" value="C:plasma membrane"/>
    <property type="evidence" value="ECO:0007669"/>
    <property type="project" value="TreeGrafter"/>
</dbReference>
<evidence type="ECO:0000256" key="1">
    <source>
        <dbReference type="ARBA" id="ARBA00004141"/>
    </source>
</evidence>
<feature type="domain" description="Sphingomyelin synthase-like" evidence="10">
    <location>
        <begin position="168"/>
        <end position="239"/>
    </location>
</feature>
<evidence type="ECO:0000313" key="14">
    <source>
        <dbReference type="WBParaSite" id="BXY_1609200.1"/>
    </source>
</evidence>
<dbReference type="GO" id="GO:0033188">
    <property type="term" value="F:sphingomyelin synthase activity"/>
    <property type="evidence" value="ECO:0007669"/>
    <property type="project" value="TreeGrafter"/>
</dbReference>
<dbReference type="GO" id="GO:0005789">
    <property type="term" value="C:endoplasmic reticulum membrane"/>
    <property type="evidence" value="ECO:0007669"/>
    <property type="project" value="TreeGrafter"/>
</dbReference>
<keyword evidence="8 9" id="KW-0472">Membrane</keyword>
<dbReference type="GO" id="GO:0046513">
    <property type="term" value="P:ceramide biosynthetic process"/>
    <property type="evidence" value="ECO:0007669"/>
    <property type="project" value="TreeGrafter"/>
</dbReference>
<evidence type="ECO:0000313" key="11">
    <source>
        <dbReference type="EMBL" id="CAD5221929.1"/>
    </source>
</evidence>
<sequence length="311" mass="36483">MFDEERYSLYSQPMGVDLTPEPHKFVIVLLFLTLAGFSNWWSLAYIHDFVGREPLPDLVMTFIPEQAWAHRIGDMMVFLCSTIMILVMILHKHRVIVARRIFFILGCMYWMRTISMMATQLPSAYSNNEEKCRVQLNESERTWSIYWGRFLEQTIHVGFQDVENKMLCGDLLFSGHTLVMVISYLTVDYYLPRKWNVISYLPRFFMLAGMICMVLSRTHYTIDVLFAYWLSVGVFSTYHVFCEVDTYRERKNSILQKIFVVKAVSWLEENIVPGRLNNELEVPFWQCIKSKCQAKGSHQSHPTTVVTVCDV</sequence>
<evidence type="ECO:0000256" key="9">
    <source>
        <dbReference type="SAM" id="Phobius"/>
    </source>
</evidence>
<dbReference type="InterPro" id="IPR045221">
    <property type="entry name" value="Sphingomyelin_synth-like"/>
</dbReference>
<feature type="transmembrane region" description="Helical" evidence="9">
    <location>
        <begin position="171"/>
        <end position="191"/>
    </location>
</feature>
<reference evidence="14" key="1">
    <citation type="submission" date="2016-11" db="UniProtKB">
        <authorList>
            <consortium name="WormBaseParasite"/>
        </authorList>
    </citation>
    <scope>IDENTIFICATION</scope>
</reference>
<dbReference type="AlphaFoldDB" id="A0A1I7SSS4"/>
<dbReference type="Proteomes" id="UP000582659">
    <property type="component" value="Unassembled WGS sequence"/>
</dbReference>
<gene>
    <name evidence="11" type="ORF">BXYJ_LOCUS6923</name>
</gene>
<evidence type="ECO:0000256" key="3">
    <source>
        <dbReference type="ARBA" id="ARBA00022679"/>
    </source>
</evidence>
<dbReference type="Proteomes" id="UP000095284">
    <property type="component" value="Unplaced"/>
</dbReference>
<feature type="transmembrane region" description="Helical" evidence="9">
    <location>
        <begin position="67"/>
        <end position="89"/>
    </location>
</feature>
<organism evidence="12 14">
    <name type="scientific">Bursaphelenchus xylophilus</name>
    <name type="common">Pinewood nematode worm</name>
    <name type="synonym">Aphelenchoides xylophilus</name>
    <dbReference type="NCBI Taxonomy" id="6326"/>
    <lineage>
        <taxon>Eukaryota</taxon>
        <taxon>Metazoa</taxon>
        <taxon>Ecdysozoa</taxon>
        <taxon>Nematoda</taxon>
        <taxon>Chromadorea</taxon>
        <taxon>Rhabditida</taxon>
        <taxon>Tylenchina</taxon>
        <taxon>Tylenchomorpha</taxon>
        <taxon>Aphelenchoidea</taxon>
        <taxon>Aphelenchoididae</taxon>
        <taxon>Bursaphelenchus</taxon>
    </lineage>
</organism>
<keyword evidence="5" id="KW-0746">Sphingolipid metabolism</keyword>
<feature type="transmembrane region" description="Helical" evidence="9">
    <location>
        <begin position="101"/>
        <end position="121"/>
    </location>
</feature>
<dbReference type="WBParaSite" id="BXY_1609200.1">
    <property type="protein sequence ID" value="BXY_1609200.1"/>
    <property type="gene ID" value="BXY_1609200"/>
</dbReference>
<reference evidence="11" key="2">
    <citation type="submission" date="2020-09" db="EMBL/GenBank/DDBJ databases">
        <authorList>
            <person name="Kikuchi T."/>
        </authorList>
    </citation>
    <scope>NUCLEOTIDE SEQUENCE</scope>
    <source>
        <strain evidence="11">Ka4C1</strain>
    </source>
</reference>
<dbReference type="Pfam" id="PF14360">
    <property type="entry name" value="PAP2_C"/>
    <property type="match status" value="1"/>
</dbReference>
<evidence type="ECO:0000256" key="7">
    <source>
        <dbReference type="ARBA" id="ARBA00023098"/>
    </source>
</evidence>
<evidence type="ECO:0000313" key="13">
    <source>
        <dbReference type="Proteomes" id="UP000659654"/>
    </source>
</evidence>
<keyword evidence="13" id="KW-1185">Reference proteome</keyword>
<dbReference type="GO" id="GO:0047493">
    <property type="term" value="F:ceramide cholinephosphotransferase activity"/>
    <property type="evidence" value="ECO:0007669"/>
    <property type="project" value="TreeGrafter"/>
</dbReference>
<keyword evidence="4 9" id="KW-0812">Transmembrane</keyword>
<dbReference type="OrthoDB" id="422827at2759"/>
<keyword evidence="6 9" id="KW-1133">Transmembrane helix</keyword>
<feature type="transmembrane region" description="Helical" evidence="9">
    <location>
        <begin position="203"/>
        <end position="220"/>
    </location>
</feature>
<feature type="transmembrane region" description="Helical" evidence="9">
    <location>
        <begin position="25"/>
        <end position="47"/>
    </location>
</feature>
<dbReference type="GO" id="GO:0006686">
    <property type="term" value="P:sphingomyelin biosynthetic process"/>
    <property type="evidence" value="ECO:0007669"/>
    <property type="project" value="TreeGrafter"/>
</dbReference>